<dbReference type="OrthoDB" id="121633at2"/>
<accession>A0A5B8RX93</accession>
<dbReference type="Proteomes" id="UP000321199">
    <property type="component" value="Chromosome"/>
</dbReference>
<dbReference type="InterPro" id="IPR003489">
    <property type="entry name" value="RHF/RaiA"/>
</dbReference>
<protein>
    <submittedName>
        <fullName evidence="2">HPF/RaiA family ribosome-associated protein</fullName>
    </submittedName>
</protein>
<dbReference type="KEGG" id="cof:FOZ74_07350"/>
<dbReference type="EMBL" id="CP042344">
    <property type="protein sequence ID" value="QEA12855.1"/>
    <property type="molecule type" value="Genomic_DNA"/>
</dbReference>
<dbReference type="SUPFAM" id="SSF69754">
    <property type="entry name" value="Ribosome binding protein Y (YfiA homologue)"/>
    <property type="match status" value="1"/>
</dbReference>
<gene>
    <name evidence="2" type="ORF">FOZ74_07350</name>
</gene>
<name>A0A5B8RX93_9BURK</name>
<evidence type="ECO:0000256" key="1">
    <source>
        <dbReference type="SAM" id="MobiDB-lite"/>
    </source>
</evidence>
<dbReference type="Gene3D" id="3.30.160.100">
    <property type="entry name" value="Ribosome hibernation promotion factor-like"/>
    <property type="match status" value="1"/>
</dbReference>
<reference evidence="2 3" key="1">
    <citation type="submission" date="2019-07" db="EMBL/GenBank/DDBJ databases">
        <title>Complete genome sequence of Comamonas sp. NLF 7-7 isolated from livestock.</title>
        <authorList>
            <person name="Kim D.H."/>
            <person name="Kim J.G."/>
        </authorList>
    </citation>
    <scope>NUCLEOTIDE SEQUENCE [LARGE SCALE GENOMIC DNA]</scope>
    <source>
        <strain evidence="2 3">NLF 7-7</strain>
    </source>
</reference>
<feature type="compositionally biased region" description="Basic and acidic residues" evidence="1">
    <location>
        <begin position="53"/>
        <end position="64"/>
    </location>
</feature>
<evidence type="ECO:0000313" key="3">
    <source>
        <dbReference type="Proteomes" id="UP000321199"/>
    </source>
</evidence>
<dbReference type="InterPro" id="IPR036567">
    <property type="entry name" value="RHF-like"/>
</dbReference>
<feature type="region of interest" description="Disordered" evidence="1">
    <location>
        <begin position="50"/>
        <end position="69"/>
    </location>
</feature>
<dbReference type="AlphaFoldDB" id="A0A5B8RX93"/>
<dbReference type="RefSeq" id="WP_146912448.1">
    <property type="nucleotide sequence ID" value="NZ_CP042344.1"/>
</dbReference>
<sequence>MQVQVNTDRQIQGGESLARWVEQETLTRLARFREYLTRVEVFLSDENAGKAGASDKRCRMEARPAGRPPVTVTATADKVADAFIATTDKLVRALETDIGRGKNHKGSDTIRTADGE</sequence>
<keyword evidence="3" id="KW-1185">Reference proteome</keyword>
<organism evidence="2 3">
    <name type="scientific">Comamonas flocculans</name>
    <dbReference type="NCBI Taxonomy" id="2597701"/>
    <lineage>
        <taxon>Bacteria</taxon>
        <taxon>Pseudomonadati</taxon>
        <taxon>Pseudomonadota</taxon>
        <taxon>Betaproteobacteria</taxon>
        <taxon>Burkholderiales</taxon>
        <taxon>Comamonadaceae</taxon>
        <taxon>Comamonas</taxon>
    </lineage>
</organism>
<evidence type="ECO:0000313" key="2">
    <source>
        <dbReference type="EMBL" id="QEA12855.1"/>
    </source>
</evidence>
<dbReference type="Pfam" id="PF02482">
    <property type="entry name" value="Ribosomal_S30AE"/>
    <property type="match status" value="1"/>
</dbReference>
<feature type="region of interest" description="Disordered" evidence="1">
    <location>
        <begin position="97"/>
        <end position="116"/>
    </location>
</feature>
<proteinExistence type="predicted"/>